<evidence type="ECO:0000256" key="5">
    <source>
        <dbReference type="SAM" id="Phobius"/>
    </source>
</evidence>
<evidence type="ECO:0000313" key="6">
    <source>
        <dbReference type="EMBL" id="CAG8490036.1"/>
    </source>
</evidence>
<keyword evidence="3 5" id="KW-1133">Transmembrane helix</keyword>
<evidence type="ECO:0000256" key="1">
    <source>
        <dbReference type="ARBA" id="ARBA00004141"/>
    </source>
</evidence>
<reference evidence="6" key="1">
    <citation type="submission" date="2021-06" db="EMBL/GenBank/DDBJ databases">
        <authorList>
            <person name="Kallberg Y."/>
            <person name="Tangrot J."/>
            <person name="Rosling A."/>
        </authorList>
    </citation>
    <scope>NUCLEOTIDE SEQUENCE</scope>
    <source>
        <strain evidence="6">MT106</strain>
    </source>
</reference>
<keyword evidence="4 5" id="KW-0472">Membrane</keyword>
<dbReference type="InterPro" id="IPR004776">
    <property type="entry name" value="Mem_transp_PIN-like"/>
</dbReference>
<dbReference type="PANTHER" id="PTHR31794:SF4">
    <property type="entry name" value="AUXIN EFFLUX TRANSPORTER FAMILY PROTEIN (EUROFUNG)"/>
    <property type="match status" value="1"/>
</dbReference>
<evidence type="ECO:0000313" key="7">
    <source>
        <dbReference type="Proteomes" id="UP000789831"/>
    </source>
</evidence>
<accession>A0A9N8ZFC0</accession>
<evidence type="ECO:0000256" key="3">
    <source>
        <dbReference type="ARBA" id="ARBA00022989"/>
    </source>
</evidence>
<feature type="transmembrane region" description="Helical" evidence="5">
    <location>
        <begin position="185"/>
        <end position="205"/>
    </location>
</feature>
<feature type="transmembrane region" description="Helical" evidence="5">
    <location>
        <begin position="104"/>
        <end position="125"/>
    </location>
</feature>
<sequence length="354" mass="39091">MEFWSLLLSITQSCVQILLVCVTGYVCAYMGMVTPTVQKGLSKLIVAVLLPCYLFTEVAVGIDIDTLIRLWPIAAFMGLYAVLGSTIGWVGGKILGTSKKETNFIITGIVFNNLTSLSVSLLNNIEHTPAVQYLLIDEDDIPADAIRRGISFALLASLLGNFLRKSISTIFKNMILKIVTSIREIMNPPLYAAVLAVIVGTIPTLKNLFFGHNAILYPTITKTMITLGNLSIPITLLLLGTQLNNSPPTAKDSQLFPTIGWVMASRFLFVPIFGISLVYLTRTWYSYYDPMLWFVLMLLSASPTAVNCINLTQLTGTFQEEMSTLLFYSYVLTAPILTFLIMIMILVIQNAKLS</sequence>
<keyword evidence="7" id="KW-1185">Reference proteome</keyword>
<feature type="transmembrane region" description="Helical" evidence="5">
    <location>
        <begin position="225"/>
        <end position="243"/>
    </location>
</feature>
<proteinExistence type="predicted"/>
<dbReference type="Pfam" id="PF03547">
    <property type="entry name" value="Mem_trans"/>
    <property type="match status" value="2"/>
</dbReference>
<feature type="transmembrane region" description="Helical" evidence="5">
    <location>
        <begin position="44"/>
        <end position="64"/>
    </location>
</feature>
<name>A0A9N8ZFC0_9GLOM</name>
<feature type="transmembrane region" description="Helical" evidence="5">
    <location>
        <begin position="70"/>
        <end position="92"/>
    </location>
</feature>
<dbReference type="GO" id="GO:0016020">
    <property type="term" value="C:membrane"/>
    <property type="evidence" value="ECO:0007669"/>
    <property type="project" value="UniProtKB-SubCell"/>
</dbReference>
<comment type="subcellular location">
    <subcellularLocation>
        <location evidence="1">Membrane</location>
        <topology evidence="1">Multi-pass membrane protein</topology>
    </subcellularLocation>
</comment>
<evidence type="ECO:0000256" key="4">
    <source>
        <dbReference type="ARBA" id="ARBA00023136"/>
    </source>
</evidence>
<dbReference type="AlphaFoldDB" id="A0A9N8ZFC0"/>
<comment type="caution">
    <text evidence="6">The sequence shown here is derived from an EMBL/GenBank/DDBJ whole genome shotgun (WGS) entry which is preliminary data.</text>
</comment>
<feature type="transmembrane region" description="Helical" evidence="5">
    <location>
        <begin position="255"/>
        <end position="279"/>
    </location>
</feature>
<organism evidence="6 7">
    <name type="scientific">Ambispora gerdemannii</name>
    <dbReference type="NCBI Taxonomy" id="144530"/>
    <lineage>
        <taxon>Eukaryota</taxon>
        <taxon>Fungi</taxon>
        <taxon>Fungi incertae sedis</taxon>
        <taxon>Mucoromycota</taxon>
        <taxon>Glomeromycotina</taxon>
        <taxon>Glomeromycetes</taxon>
        <taxon>Archaeosporales</taxon>
        <taxon>Ambisporaceae</taxon>
        <taxon>Ambispora</taxon>
    </lineage>
</organism>
<dbReference type="Proteomes" id="UP000789831">
    <property type="component" value="Unassembled WGS sequence"/>
</dbReference>
<feature type="transmembrane region" description="Helical" evidence="5">
    <location>
        <begin position="6"/>
        <end position="32"/>
    </location>
</feature>
<feature type="transmembrane region" description="Helical" evidence="5">
    <location>
        <begin position="291"/>
        <end position="313"/>
    </location>
</feature>
<keyword evidence="2 5" id="KW-0812">Transmembrane</keyword>
<dbReference type="PANTHER" id="PTHR31794">
    <property type="entry name" value="AUXIN EFFLUX TRANSPORTER FAMILY PROTEIN (EUROFUNG)"/>
    <property type="match status" value="1"/>
</dbReference>
<dbReference type="EMBL" id="CAJVPL010000380">
    <property type="protein sequence ID" value="CAG8490036.1"/>
    <property type="molecule type" value="Genomic_DNA"/>
</dbReference>
<gene>
    <name evidence="6" type="ORF">AGERDE_LOCUS3699</name>
</gene>
<dbReference type="OrthoDB" id="191139at2759"/>
<evidence type="ECO:0000256" key="2">
    <source>
        <dbReference type="ARBA" id="ARBA00022692"/>
    </source>
</evidence>
<dbReference type="GO" id="GO:0005783">
    <property type="term" value="C:endoplasmic reticulum"/>
    <property type="evidence" value="ECO:0007669"/>
    <property type="project" value="TreeGrafter"/>
</dbReference>
<dbReference type="GO" id="GO:0055085">
    <property type="term" value="P:transmembrane transport"/>
    <property type="evidence" value="ECO:0007669"/>
    <property type="project" value="InterPro"/>
</dbReference>
<protein>
    <submittedName>
        <fullName evidence="6">6703_t:CDS:1</fullName>
    </submittedName>
</protein>
<feature type="transmembrane region" description="Helical" evidence="5">
    <location>
        <begin position="325"/>
        <end position="348"/>
    </location>
</feature>